<keyword evidence="2" id="KW-1003">Cell membrane</keyword>
<feature type="transmembrane region" description="Helical" evidence="6">
    <location>
        <begin position="247"/>
        <end position="267"/>
    </location>
</feature>
<reference evidence="8" key="1">
    <citation type="journal article" date="2019" name="Int. J. Syst. Evol. Microbiol.">
        <title>The Global Catalogue of Microorganisms (GCM) 10K type strain sequencing project: providing services to taxonomists for standard genome sequencing and annotation.</title>
        <authorList>
            <consortium name="The Broad Institute Genomics Platform"/>
            <consortium name="The Broad Institute Genome Sequencing Center for Infectious Disease"/>
            <person name="Wu L."/>
            <person name="Ma J."/>
        </authorList>
    </citation>
    <scope>NUCLEOTIDE SEQUENCE [LARGE SCALE GENOMIC DNA]</scope>
    <source>
        <strain evidence="8">CCUG 46385</strain>
    </source>
</reference>
<dbReference type="RefSeq" id="WP_379788969.1">
    <property type="nucleotide sequence ID" value="NZ_JBHSHL010000050.1"/>
</dbReference>
<feature type="transmembrane region" description="Helical" evidence="6">
    <location>
        <begin position="197"/>
        <end position="217"/>
    </location>
</feature>
<evidence type="ECO:0000256" key="1">
    <source>
        <dbReference type="ARBA" id="ARBA00004651"/>
    </source>
</evidence>
<dbReference type="CDD" id="cd06580">
    <property type="entry name" value="TM_PBP1_transp_TpRbsC_like"/>
    <property type="match status" value="1"/>
</dbReference>
<evidence type="ECO:0000256" key="6">
    <source>
        <dbReference type="SAM" id="Phobius"/>
    </source>
</evidence>
<accession>A0ABV9QSD0</accession>
<evidence type="ECO:0000256" key="4">
    <source>
        <dbReference type="ARBA" id="ARBA00022989"/>
    </source>
</evidence>
<protein>
    <submittedName>
        <fullName evidence="7">ABC transporter permease</fullName>
    </submittedName>
</protein>
<keyword evidence="3 6" id="KW-0812">Transmembrane</keyword>
<keyword evidence="8" id="KW-1185">Reference proteome</keyword>
<feature type="transmembrane region" description="Helical" evidence="6">
    <location>
        <begin position="49"/>
        <end position="71"/>
    </location>
</feature>
<gene>
    <name evidence="7" type="ORF">ACFO4R_09985</name>
</gene>
<proteinExistence type="predicted"/>
<feature type="transmembrane region" description="Helical" evidence="6">
    <location>
        <begin position="136"/>
        <end position="156"/>
    </location>
</feature>
<evidence type="ECO:0000256" key="5">
    <source>
        <dbReference type="ARBA" id="ARBA00023136"/>
    </source>
</evidence>
<name>A0ABV9QSD0_9FIRM</name>
<dbReference type="PANTHER" id="PTHR47089">
    <property type="entry name" value="ABC TRANSPORTER, PERMEASE PROTEIN"/>
    <property type="match status" value="1"/>
</dbReference>
<comment type="subcellular location">
    <subcellularLocation>
        <location evidence="1">Cell membrane</location>
        <topology evidence="1">Multi-pass membrane protein</topology>
    </subcellularLocation>
</comment>
<dbReference type="EMBL" id="JBHSHL010000050">
    <property type="protein sequence ID" value="MFC4805409.1"/>
    <property type="molecule type" value="Genomic_DNA"/>
</dbReference>
<dbReference type="PANTHER" id="PTHR47089:SF1">
    <property type="entry name" value="GUANOSINE ABC TRANSPORTER PERMEASE PROTEIN NUPP"/>
    <property type="match status" value="1"/>
</dbReference>
<feature type="transmembrane region" description="Helical" evidence="6">
    <location>
        <begin position="104"/>
        <end position="124"/>
    </location>
</feature>
<comment type="caution">
    <text evidence="7">The sequence shown here is derived from an EMBL/GenBank/DDBJ whole genome shotgun (WGS) entry which is preliminary data.</text>
</comment>
<keyword evidence="5 6" id="KW-0472">Membrane</keyword>
<evidence type="ECO:0000256" key="3">
    <source>
        <dbReference type="ARBA" id="ARBA00022692"/>
    </source>
</evidence>
<dbReference type="Pfam" id="PF02653">
    <property type="entry name" value="BPD_transp_2"/>
    <property type="match status" value="1"/>
</dbReference>
<feature type="transmembrane region" description="Helical" evidence="6">
    <location>
        <begin position="7"/>
        <end position="29"/>
    </location>
</feature>
<evidence type="ECO:0000256" key="2">
    <source>
        <dbReference type="ARBA" id="ARBA00022475"/>
    </source>
</evidence>
<sequence length="362" mass="38770">MKKNNKLFFLVLSLVLGFSFGAIALLAAGYDPFQAYSVIFQGIFGRPKYISWTIIRATPVIFTGLGVAFAFRTGTFNIGAEGQYIIGSLVAVAVGYFLQLPLVLHIPVILICVVIAGALWGGLAGFIKARFGVNEVITTIMLNWIAFYLNNFIIYLPGFKKPDSEASFSIQSSASIKLFTGLRKTAENPAIKDFFSAPVNMGFVIAIVTAIILWYILNKTTLGYSLKAVGFNPDAAEYGGINVKKNLVISMAISGAVCALGGATQVLGVTGNVATLSAMEGNGFDGIAVALLAFNHPIWALLSGLFFGGLKYGGAQIQRVMGAPYEMIQIVIGTIILFSSMPLFIKILSKKWNTKKGGVNNV</sequence>
<keyword evidence="4 6" id="KW-1133">Transmembrane helix</keyword>
<evidence type="ECO:0000313" key="8">
    <source>
        <dbReference type="Proteomes" id="UP001595916"/>
    </source>
</evidence>
<feature type="transmembrane region" description="Helical" evidence="6">
    <location>
        <begin position="287"/>
        <end position="307"/>
    </location>
</feature>
<dbReference type="InterPro" id="IPR001851">
    <property type="entry name" value="ABC_transp_permease"/>
</dbReference>
<feature type="transmembrane region" description="Helical" evidence="6">
    <location>
        <begin position="78"/>
        <end position="98"/>
    </location>
</feature>
<dbReference type="Proteomes" id="UP001595916">
    <property type="component" value="Unassembled WGS sequence"/>
</dbReference>
<organism evidence="7 8">
    <name type="scientific">Filifactor villosus</name>
    <dbReference type="NCBI Taxonomy" id="29374"/>
    <lineage>
        <taxon>Bacteria</taxon>
        <taxon>Bacillati</taxon>
        <taxon>Bacillota</taxon>
        <taxon>Clostridia</taxon>
        <taxon>Peptostreptococcales</taxon>
        <taxon>Filifactoraceae</taxon>
        <taxon>Filifactor</taxon>
    </lineage>
</organism>
<evidence type="ECO:0000313" key="7">
    <source>
        <dbReference type="EMBL" id="MFC4805409.1"/>
    </source>
</evidence>
<feature type="transmembrane region" description="Helical" evidence="6">
    <location>
        <begin position="327"/>
        <end position="345"/>
    </location>
</feature>